<dbReference type="GO" id="GO:0005829">
    <property type="term" value="C:cytosol"/>
    <property type="evidence" value="ECO:0007669"/>
    <property type="project" value="TreeGrafter"/>
</dbReference>
<dbReference type="Pfam" id="PF00707">
    <property type="entry name" value="IF3_C"/>
    <property type="match status" value="1"/>
</dbReference>
<dbReference type="InterPro" id="IPR001288">
    <property type="entry name" value="Translation_initiation_fac_3"/>
</dbReference>
<evidence type="ECO:0000256" key="7">
    <source>
        <dbReference type="SAM" id="MobiDB-lite"/>
    </source>
</evidence>
<evidence type="ECO:0000256" key="2">
    <source>
        <dbReference type="ARBA" id="ARBA00022540"/>
    </source>
</evidence>
<dbReference type="GO" id="GO:0016020">
    <property type="term" value="C:membrane"/>
    <property type="evidence" value="ECO:0007669"/>
    <property type="project" value="TreeGrafter"/>
</dbReference>
<feature type="compositionally biased region" description="Acidic residues" evidence="7">
    <location>
        <begin position="207"/>
        <end position="247"/>
    </location>
</feature>
<dbReference type="InterPro" id="IPR019815">
    <property type="entry name" value="Translation_initiation_fac_3_C"/>
</dbReference>
<sequence>MGPRVNERIRVREIRVVGEDGEQLGVMTPREALDIARSRGMDLIEVAPTAVPPVCRIMDYGKFKYEQGKREREARQKQRQSDMKGITISPKMGFIDDHDLDIKIRNCVKFLGDGDKVKITFRFRSRWMSHPEFAQEAMAKIAKTATDAGVGQVERHPLIEGRQMIMILAPSKEAMKRAAQRLESRNAAKAQAHQGKPGETAATKPSDEEDEDEEDDDLLDDEDDDLDDDEDDEDEDEAEDATDAPAK</sequence>
<name>A0A7W9W7G1_ARMRO</name>
<dbReference type="InterPro" id="IPR036787">
    <property type="entry name" value="T_IF-3_N_sf"/>
</dbReference>
<dbReference type="HAMAP" id="MF_00080">
    <property type="entry name" value="IF_3"/>
    <property type="match status" value="1"/>
</dbReference>
<evidence type="ECO:0000256" key="4">
    <source>
        <dbReference type="HAMAP-Rule" id="MF_00080"/>
    </source>
</evidence>
<evidence type="ECO:0000313" key="11">
    <source>
        <dbReference type="Proteomes" id="UP000520814"/>
    </source>
</evidence>
<accession>A0A7W9W7G1</accession>
<comment type="similarity">
    <text evidence="1 4 6">Belongs to the IF-3 family.</text>
</comment>
<organism evidence="10 11">
    <name type="scientific">Armatimonas rosea</name>
    <dbReference type="NCBI Taxonomy" id="685828"/>
    <lineage>
        <taxon>Bacteria</taxon>
        <taxon>Bacillati</taxon>
        <taxon>Armatimonadota</taxon>
        <taxon>Armatimonadia</taxon>
        <taxon>Armatimonadales</taxon>
        <taxon>Armatimonadaceae</taxon>
        <taxon>Armatimonas</taxon>
    </lineage>
</organism>
<dbReference type="AlphaFoldDB" id="A0A7W9W7G1"/>
<comment type="subunit">
    <text evidence="4 6">Monomer.</text>
</comment>
<dbReference type="RefSeq" id="WP_184201451.1">
    <property type="nucleotide sequence ID" value="NZ_JACHGW010000004.1"/>
</dbReference>
<feature type="region of interest" description="Disordered" evidence="7">
    <location>
        <begin position="176"/>
        <end position="247"/>
    </location>
</feature>
<evidence type="ECO:0000259" key="8">
    <source>
        <dbReference type="Pfam" id="PF00707"/>
    </source>
</evidence>
<evidence type="ECO:0000313" key="10">
    <source>
        <dbReference type="EMBL" id="MBB6052429.1"/>
    </source>
</evidence>
<comment type="caution">
    <text evidence="10">The sequence shown here is derived from an EMBL/GenBank/DDBJ whole genome shotgun (WGS) entry which is preliminary data.</text>
</comment>
<dbReference type="Gene3D" id="3.10.20.80">
    <property type="entry name" value="Translation initiation factor 3 (IF-3), N-terminal domain"/>
    <property type="match status" value="1"/>
</dbReference>
<dbReference type="EMBL" id="JACHGW010000004">
    <property type="protein sequence ID" value="MBB6052429.1"/>
    <property type="molecule type" value="Genomic_DNA"/>
</dbReference>
<feature type="domain" description="Translation initiation factor 3 C-terminal" evidence="8">
    <location>
        <begin position="83"/>
        <end position="170"/>
    </location>
</feature>
<keyword evidence="11" id="KW-1185">Reference proteome</keyword>
<protein>
    <recommendedName>
        <fullName evidence="4 5">Translation initiation factor IF-3</fullName>
    </recommendedName>
</protein>
<feature type="compositionally biased region" description="Basic and acidic residues" evidence="7">
    <location>
        <begin position="176"/>
        <end position="186"/>
    </location>
</feature>
<dbReference type="GO" id="GO:0032790">
    <property type="term" value="P:ribosome disassembly"/>
    <property type="evidence" value="ECO:0007669"/>
    <property type="project" value="TreeGrafter"/>
</dbReference>
<dbReference type="PROSITE" id="PS00938">
    <property type="entry name" value="IF3"/>
    <property type="match status" value="1"/>
</dbReference>
<evidence type="ECO:0000256" key="5">
    <source>
        <dbReference type="NCBIfam" id="TIGR00168"/>
    </source>
</evidence>
<comment type="function">
    <text evidence="4 6">IF-3 binds to the 30S ribosomal subunit and shifts the equilibrium between 70S ribosomes and their 50S and 30S subunits in favor of the free subunits, thus enhancing the availability of 30S subunits on which protein synthesis initiation begins.</text>
</comment>
<dbReference type="InterPro" id="IPR036788">
    <property type="entry name" value="T_IF-3_C_sf"/>
</dbReference>
<dbReference type="InterPro" id="IPR019814">
    <property type="entry name" value="Translation_initiation_fac_3_N"/>
</dbReference>
<reference evidence="10 11" key="1">
    <citation type="submission" date="2020-08" db="EMBL/GenBank/DDBJ databases">
        <title>Genomic Encyclopedia of Type Strains, Phase IV (KMG-IV): sequencing the most valuable type-strain genomes for metagenomic binning, comparative biology and taxonomic classification.</title>
        <authorList>
            <person name="Goeker M."/>
        </authorList>
    </citation>
    <scope>NUCLEOTIDE SEQUENCE [LARGE SCALE GENOMIC DNA]</scope>
    <source>
        <strain evidence="10 11">DSM 23562</strain>
    </source>
</reference>
<evidence type="ECO:0000256" key="3">
    <source>
        <dbReference type="ARBA" id="ARBA00022917"/>
    </source>
</evidence>
<dbReference type="FunFam" id="3.10.20.80:FF:000001">
    <property type="entry name" value="Translation initiation factor IF-3"/>
    <property type="match status" value="1"/>
</dbReference>
<dbReference type="PANTHER" id="PTHR10938">
    <property type="entry name" value="TRANSLATION INITIATION FACTOR IF-3"/>
    <property type="match status" value="1"/>
</dbReference>
<dbReference type="GO" id="GO:0003743">
    <property type="term" value="F:translation initiation factor activity"/>
    <property type="evidence" value="ECO:0007669"/>
    <property type="project" value="UniProtKB-UniRule"/>
</dbReference>
<keyword evidence="4" id="KW-0963">Cytoplasm</keyword>
<dbReference type="GO" id="GO:0043022">
    <property type="term" value="F:ribosome binding"/>
    <property type="evidence" value="ECO:0007669"/>
    <property type="project" value="TreeGrafter"/>
</dbReference>
<evidence type="ECO:0000256" key="6">
    <source>
        <dbReference type="RuleBase" id="RU000646"/>
    </source>
</evidence>
<dbReference type="SUPFAM" id="SSF55200">
    <property type="entry name" value="Translation initiation factor IF3, C-terminal domain"/>
    <property type="match status" value="1"/>
</dbReference>
<keyword evidence="2 4" id="KW-0396">Initiation factor</keyword>
<evidence type="ECO:0000259" key="9">
    <source>
        <dbReference type="Pfam" id="PF05198"/>
    </source>
</evidence>
<proteinExistence type="inferred from homology"/>
<dbReference type="Gene3D" id="3.30.110.10">
    <property type="entry name" value="Translation initiation factor 3 (IF-3), C-terminal domain"/>
    <property type="match status" value="1"/>
</dbReference>
<dbReference type="Pfam" id="PF05198">
    <property type="entry name" value="IF3_N"/>
    <property type="match status" value="1"/>
</dbReference>
<keyword evidence="3 4" id="KW-0648">Protein biosynthesis</keyword>
<evidence type="ECO:0000256" key="1">
    <source>
        <dbReference type="ARBA" id="ARBA00005439"/>
    </source>
</evidence>
<dbReference type="Proteomes" id="UP000520814">
    <property type="component" value="Unassembled WGS sequence"/>
</dbReference>
<dbReference type="SUPFAM" id="SSF54364">
    <property type="entry name" value="Translation initiation factor IF3, N-terminal domain"/>
    <property type="match status" value="1"/>
</dbReference>
<dbReference type="InterPro" id="IPR019813">
    <property type="entry name" value="Translation_initiation_fac3_CS"/>
</dbReference>
<feature type="domain" description="Translation initiation factor 3 N-terminal" evidence="9">
    <location>
        <begin position="5"/>
        <end position="74"/>
    </location>
</feature>
<dbReference type="NCBIfam" id="TIGR00168">
    <property type="entry name" value="infC"/>
    <property type="match status" value="1"/>
</dbReference>
<gene>
    <name evidence="4" type="primary">infC</name>
    <name evidence="10" type="ORF">HNQ39_004250</name>
</gene>
<comment type="subcellular location">
    <subcellularLocation>
        <location evidence="4 6">Cytoplasm</location>
    </subcellularLocation>
</comment>
<dbReference type="PANTHER" id="PTHR10938:SF0">
    <property type="entry name" value="TRANSLATION INITIATION FACTOR IF-3, MITOCHONDRIAL"/>
    <property type="match status" value="1"/>
</dbReference>